<dbReference type="GO" id="GO:0004479">
    <property type="term" value="F:methionyl-tRNA formyltransferase activity"/>
    <property type="evidence" value="ECO:0007669"/>
    <property type="project" value="UniProtKB-EC"/>
</dbReference>
<dbReference type="PANTHER" id="PTHR11138">
    <property type="entry name" value="METHIONYL-TRNA FORMYLTRANSFERASE"/>
    <property type="match status" value="1"/>
</dbReference>
<dbReference type="PANTHER" id="PTHR11138:SF5">
    <property type="entry name" value="METHIONYL-TRNA FORMYLTRANSFERASE, MITOCHONDRIAL"/>
    <property type="match status" value="1"/>
</dbReference>
<evidence type="ECO:0000313" key="4">
    <source>
        <dbReference type="Proteomes" id="UP000624244"/>
    </source>
</evidence>
<dbReference type="InterPro" id="IPR041711">
    <property type="entry name" value="Met-tRNA-FMT_N"/>
</dbReference>
<dbReference type="EMBL" id="WNKQ01000014">
    <property type="protein sequence ID" value="KAF5847111.1"/>
    <property type="molecule type" value="Genomic_DNA"/>
</dbReference>
<dbReference type="GO" id="GO:0005739">
    <property type="term" value="C:mitochondrion"/>
    <property type="evidence" value="ECO:0007669"/>
    <property type="project" value="TreeGrafter"/>
</dbReference>
<reference evidence="3" key="1">
    <citation type="submission" date="2019-11" db="EMBL/GenBank/DDBJ databases">
        <title>Bipolaris sorokiniana Genome sequencing.</title>
        <authorList>
            <person name="Wang H."/>
        </authorList>
    </citation>
    <scope>NUCLEOTIDE SEQUENCE</scope>
</reference>
<dbReference type="InterPro" id="IPR002376">
    <property type="entry name" value="Formyl_transf_N"/>
</dbReference>
<dbReference type="Pfam" id="PF00551">
    <property type="entry name" value="Formyl_trans_N"/>
    <property type="match status" value="1"/>
</dbReference>
<protein>
    <recommendedName>
        <fullName evidence="1">methionyl-tRNA formyltransferase</fullName>
        <ecNumber evidence="1">2.1.2.9</ecNumber>
    </recommendedName>
</protein>
<name>A0A8H6DSS8_COCSA</name>
<sequence length="407" mass="44422">MTSRERYDAEPYKEPRTWPIVTVIGGEDAPRHDDRNMAVSQGAASSEPMADCLLHLRTMPWRLPGSIRSLLLTSRRHYVPPSCSASLPSPLRILLCGSDDFSIASLRAVVDAKRRVPQLIDSVQVLHRAAKPTGRGLKTLREVPIKQVAVEELSLSTHALDTFTGWTPPAPVDLIIAVSFGLFVPPRILALSRYGGINVHPSLLPDLRGPAPIEHTILKQRKYTGVSIQTLHPQHFDQGTILAQTPAPGIPVPPGITSQKLEKQLADVGAQMLVDVLESRKFIPPITDAGWFAQSGCPTDHAPKITKADRFVDFETDTMAAVLAKHQALGDPWCVLPNGHRLILHDVIDTATADRSDRKPGLFIEPNTKQPMIQLACGKIATLVKSTYEGSKHGHGNAKLVRILADG</sequence>
<dbReference type="Proteomes" id="UP000624244">
    <property type="component" value="Unassembled WGS sequence"/>
</dbReference>
<evidence type="ECO:0000256" key="1">
    <source>
        <dbReference type="ARBA" id="ARBA00012261"/>
    </source>
</evidence>
<organism evidence="3 4">
    <name type="scientific">Cochliobolus sativus</name>
    <name type="common">Common root rot and spot blotch fungus</name>
    <name type="synonym">Bipolaris sorokiniana</name>
    <dbReference type="NCBI Taxonomy" id="45130"/>
    <lineage>
        <taxon>Eukaryota</taxon>
        <taxon>Fungi</taxon>
        <taxon>Dikarya</taxon>
        <taxon>Ascomycota</taxon>
        <taxon>Pezizomycotina</taxon>
        <taxon>Dothideomycetes</taxon>
        <taxon>Pleosporomycetidae</taxon>
        <taxon>Pleosporales</taxon>
        <taxon>Pleosporineae</taxon>
        <taxon>Pleosporaceae</taxon>
        <taxon>Bipolaris</taxon>
    </lineage>
</organism>
<accession>A0A8H6DSS8</accession>
<proteinExistence type="predicted"/>
<evidence type="ECO:0000259" key="2">
    <source>
        <dbReference type="Pfam" id="PF00551"/>
    </source>
</evidence>
<comment type="caution">
    <text evidence="3">The sequence shown here is derived from an EMBL/GenBank/DDBJ whole genome shotgun (WGS) entry which is preliminary data.</text>
</comment>
<dbReference type="CDD" id="cd08646">
    <property type="entry name" value="FMT_core_Met-tRNA-FMT_N"/>
    <property type="match status" value="1"/>
</dbReference>
<dbReference type="Gene3D" id="3.40.50.12230">
    <property type="match status" value="1"/>
</dbReference>
<gene>
    <name evidence="3" type="ORF">GGP41_003383</name>
</gene>
<dbReference type="InterPro" id="IPR036477">
    <property type="entry name" value="Formyl_transf_N_sf"/>
</dbReference>
<dbReference type="SUPFAM" id="SSF53328">
    <property type="entry name" value="Formyltransferase"/>
    <property type="match status" value="1"/>
</dbReference>
<evidence type="ECO:0000313" key="3">
    <source>
        <dbReference type="EMBL" id="KAF5847111.1"/>
    </source>
</evidence>
<dbReference type="AlphaFoldDB" id="A0A8H6DSS8"/>
<feature type="domain" description="Formyl transferase N-terminal" evidence="2">
    <location>
        <begin position="93"/>
        <end position="277"/>
    </location>
</feature>
<dbReference type="EC" id="2.1.2.9" evidence="1"/>